<evidence type="ECO:0000256" key="1">
    <source>
        <dbReference type="SAM" id="Phobius"/>
    </source>
</evidence>
<dbReference type="AlphaFoldDB" id="X1KN69"/>
<reference evidence="2" key="1">
    <citation type="journal article" date="2014" name="Front. Microbiol.">
        <title>High frequency of phylogenetically diverse reductive dehalogenase-homologous genes in deep subseafloor sedimentary metagenomes.</title>
        <authorList>
            <person name="Kawai M."/>
            <person name="Futagami T."/>
            <person name="Toyoda A."/>
            <person name="Takaki Y."/>
            <person name="Nishi S."/>
            <person name="Hori S."/>
            <person name="Arai W."/>
            <person name="Tsubouchi T."/>
            <person name="Morono Y."/>
            <person name="Uchiyama I."/>
            <person name="Ito T."/>
            <person name="Fujiyama A."/>
            <person name="Inagaki F."/>
            <person name="Takami H."/>
        </authorList>
    </citation>
    <scope>NUCLEOTIDE SEQUENCE</scope>
    <source>
        <strain evidence="2">Expedition CK06-06</strain>
    </source>
</reference>
<proteinExistence type="predicted"/>
<accession>X1KN69</accession>
<name>X1KN69_9ZZZZ</name>
<comment type="caution">
    <text evidence="2">The sequence shown here is derived from an EMBL/GenBank/DDBJ whole genome shotgun (WGS) entry which is preliminary data.</text>
</comment>
<dbReference type="EMBL" id="BARU01048294">
    <property type="protein sequence ID" value="GAH95075.1"/>
    <property type="molecule type" value="Genomic_DNA"/>
</dbReference>
<protein>
    <submittedName>
        <fullName evidence="2">Uncharacterized protein</fullName>
    </submittedName>
</protein>
<organism evidence="2">
    <name type="scientific">marine sediment metagenome</name>
    <dbReference type="NCBI Taxonomy" id="412755"/>
    <lineage>
        <taxon>unclassified sequences</taxon>
        <taxon>metagenomes</taxon>
        <taxon>ecological metagenomes</taxon>
    </lineage>
</organism>
<gene>
    <name evidence="2" type="ORF">S03H2_71863</name>
</gene>
<feature type="transmembrane region" description="Helical" evidence="1">
    <location>
        <begin position="14"/>
        <end position="34"/>
    </location>
</feature>
<feature type="non-terminal residue" evidence="2">
    <location>
        <position position="65"/>
    </location>
</feature>
<sequence length="65" mass="7570">MISKGSKINCFKNFILAILLHDSGILIGFFKTLFPDSKWLIKVFDKDGKKNYLKSYISRIKLILF</sequence>
<evidence type="ECO:0000313" key="2">
    <source>
        <dbReference type="EMBL" id="GAH95075.1"/>
    </source>
</evidence>
<keyword evidence="1" id="KW-0472">Membrane</keyword>
<keyword evidence="1" id="KW-0812">Transmembrane</keyword>
<keyword evidence="1" id="KW-1133">Transmembrane helix</keyword>